<dbReference type="OrthoDB" id="8746524at2"/>
<keyword evidence="3 6" id="KW-0808">Transferase</keyword>
<dbReference type="GO" id="GO:0008276">
    <property type="term" value="F:protein methyltransferase activity"/>
    <property type="evidence" value="ECO:0007669"/>
    <property type="project" value="TreeGrafter"/>
</dbReference>
<dbReference type="GO" id="GO:0008170">
    <property type="term" value="F:N-methyltransferase activity"/>
    <property type="evidence" value="ECO:0007669"/>
    <property type="project" value="UniProtKB-ARBA"/>
</dbReference>
<dbReference type="CDD" id="cd02440">
    <property type="entry name" value="AdoMet_MTases"/>
    <property type="match status" value="1"/>
</dbReference>
<dbReference type="GO" id="GO:0003676">
    <property type="term" value="F:nucleic acid binding"/>
    <property type="evidence" value="ECO:0007669"/>
    <property type="project" value="InterPro"/>
</dbReference>
<comment type="caution">
    <text evidence="6">The sequence shown here is derived from an EMBL/GenBank/DDBJ whole genome shotgun (WGS) entry which is preliminary data.</text>
</comment>
<evidence type="ECO:0000259" key="5">
    <source>
        <dbReference type="Pfam" id="PF05175"/>
    </source>
</evidence>
<evidence type="ECO:0000313" key="6">
    <source>
        <dbReference type="EMBL" id="RKT54795.1"/>
    </source>
</evidence>
<dbReference type="Pfam" id="PF05175">
    <property type="entry name" value="MTS"/>
    <property type="match status" value="1"/>
</dbReference>
<dbReference type="InterPro" id="IPR002052">
    <property type="entry name" value="DNA_methylase_N6_adenine_CS"/>
</dbReference>
<dbReference type="PANTHER" id="PTHR45875:SF1">
    <property type="entry name" value="METHYLTRANSFERASE N6AMT1"/>
    <property type="match status" value="1"/>
</dbReference>
<dbReference type="AlphaFoldDB" id="A0A495W247"/>
<dbReference type="InterPro" id="IPR007848">
    <property type="entry name" value="Small_mtfrase_dom"/>
</dbReference>
<dbReference type="Proteomes" id="UP000282084">
    <property type="component" value="Unassembled WGS sequence"/>
</dbReference>
<dbReference type="InterPro" id="IPR029063">
    <property type="entry name" value="SAM-dependent_MTases_sf"/>
</dbReference>
<gene>
    <name evidence="6" type="ORF">C8E97_3444</name>
</gene>
<dbReference type="InterPro" id="IPR004557">
    <property type="entry name" value="PrmC-related"/>
</dbReference>
<comment type="similarity">
    <text evidence="1">Belongs to the eukaryotic/archaeal PrmC-related family.</text>
</comment>
<dbReference type="RefSeq" id="WP_121006614.1">
    <property type="nucleotide sequence ID" value="NZ_RBXO01000001.1"/>
</dbReference>
<evidence type="ECO:0000256" key="4">
    <source>
        <dbReference type="ARBA" id="ARBA00022691"/>
    </source>
</evidence>
<evidence type="ECO:0000256" key="1">
    <source>
        <dbReference type="ARBA" id="ARBA00006149"/>
    </source>
</evidence>
<feature type="domain" description="Methyltransferase small" evidence="5">
    <location>
        <begin position="16"/>
        <end position="111"/>
    </location>
</feature>
<protein>
    <submittedName>
        <fullName evidence="6">Release factor glutamine methyltransferase</fullName>
    </submittedName>
</protein>
<dbReference type="SUPFAM" id="SSF53335">
    <property type="entry name" value="S-adenosyl-L-methionine-dependent methyltransferases"/>
    <property type="match status" value="1"/>
</dbReference>
<evidence type="ECO:0000256" key="2">
    <source>
        <dbReference type="ARBA" id="ARBA00022603"/>
    </source>
</evidence>
<evidence type="ECO:0000313" key="7">
    <source>
        <dbReference type="Proteomes" id="UP000282084"/>
    </source>
</evidence>
<dbReference type="InterPro" id="IPR052190">
    <property type="entry name" value="Euk-Arch_PrmC-MTase"/>
</dbReference>
<accession>A0A495W247</accession>
<proteinExistence type="inferred from homology"/>
<evidence type="ECO:0000256" key="3">
    <source>
        <dbReference type="ARBA" id="ARBA00022679"/>
    </source>
</evidence>
<reference evidence="6 7" key="1">
    <citation type="submission" date="2018-10" db="EMBL/GenBank/DDBJ databases">
        <title>Sequencing the genomes of 1000 actinobacteria strains.</title>
        <authorList>
            <person name="Klenk H.-P."/>
        </authorList>
    </citation>
    <scope>NUCLEOTIDE SEQUENCE [LARGE SCALE GENOMIC DNA]</scope>
    <source>
        <strain evidence="6 7">DSM 43800</strain>
    </source>
</reference>
<keyword evidence="4" id="KW-0949">S-adenosyl-L-methionine</keyword>
<dbReference type="GO" id="GO:0035657">
    <property type="term" value="C:eRF1 methyltransferase complex"/>
    <property type="evidence" value="ECO:0007669"/>
    <property type="project" value="TreeGrafter"/>
</dbReference>
<dbReference type="GO" id="GO:0008757">
    <property type="term" value="F:S-adenosylmethionine-dependent methyltransferase activity"/>
    <property type="evidence" value="ECO:0007669"/>
    <property type="project" value="TreeGrafter"/>
</dbReference>
<dbReference type="PANTHER" id="PTHR45875">
    <property type="entry name" value="METHYLTRANSFERASE N6AMT1"/>
    <property type="match status" value="1"/>
</dbReference>
<dbReference type="Gene3D" id="3.40.50.150">
    <property type="entry name" value="Vaccinia Virus protein VP39"/>
    <property type="match status" value="1"/>
</dbReference>
<sequence>MWLWRPPGVYRPQEDTWLVAEALAVAGVPRGARVLDACAGTGALGVAAGLAGAGEVTAVDRSRRAVLSAWFNGRVRGLPVRARRGDFGDLVGAGRFDVVLANPPYVPADDTADRGAARAWDAGPRGRSVLDRLCAVLPLLLADQGMALVVHSTMCREDVTLRQLRGAGLKASVVARRSVRFGPVLRSRLDWLRARGFVQAGQDHEELVVVRADAE</sequence>
<keyword evidence="7" id="KW-1185">Reference proteome</keyword>
<organism evidence="6 7">
    <name type="scientific">Saccharothrix australiensis</name>
    <dbReference type="NCBI Taxonomy" id="2072"/>
    <lineage>
        <taxon>Bacteria</taxon>
        <taxon>Bacillati</taxon>
        <taxon>Actinomycetota</taxon>
        <taxon>Actinomycetes</taxon>
        <taxon>Pseudonocardiales</taxon>
        <taxon>Pseudonocardiaceae</taxon>
        <taxon>Saccharothrix</taxon>
    </lineage>
</organism>
<dbReference type="EMBL" id="RBXO01000001">
    <property type="protein sequence ID" value="RKT54795.1"/>
    <property type="molecule type" value="Genomic_DNA"/>
</dbReference>
<dbReference type="GO" id="GO:0032259">
    <property type="term" value="P:methylation"/>
    <property type="evidence" value="ECO:0007669"/>
    <property type="project" value="UniProtKB-KW"/>
</dbReference>
<dbReference type="PROSITE" id="PS00092">
    <property type="entry name" value="N6_MTASE"/>
    <property type="match status" value="1"/>
</dbReference>
<keyword evidence="2 6" id="KW-0489">Methyltransferase</keyword>
<dbReference type="NCBIfam" id="TIGR00537">
    <property type="entry name" value="hemK_rel_arch"/>
    <property type="match status" value="1"/>
</dbReference>
<name>A0A495W247_9PSEU</name>